<proteinExistence type="predicted"/>
<reference evidence="2" key="1">
    <citation type="journal article" date="2021" name="PeerJ">
        <title>Extensive microbial diversity within the chicken gut microbiome revealed by metagenomics and culture.</title>
        <authorList>
            <person name="Gilroy R."/>
            <person name="Ravi A."/>
            <person name="Getino M."/>
            <person name="Pursley I."/>
            <person name="Horton D.L."/>
            <person name="Alikhan N.F."/>
            <person name="Baker D."/>
            <person name="Gharbi K."/>
            <person name="Hall N."/>
            <person name="Watson M."/>
            <person name="Adriaenssens E.M."/>
            <person name="Foster-Nyarko E."/>
            <person name="Jarju S."/>
            <person name="Secka A."/>
            <person name="Antonio M."/>
            <person name="Oren A."/>
            <person name="Chaudhuri R.R."/>
            <person name="La Ragione R."/>
            <person name="Hildebrand F."/>
            <person name="Pallen M.J."/>
        </authorList>
    </citation>
    <scope>NUCLEOTIDE SEQUENCE</scope>
    <source>
        <strain evidence="2">CHK192-9172</strain>
    </source>
</reference>
<dbReference type="InterPro" id="IPR037401">
    <property type="entry name" value="SnoaL-like"/>
</dbReference>
<dbReference type="GO" id="GO:0030638">
    <property type="term" value="P:polyketide metabolic process"/>
    <property type="evidence" value="ECO:0007669"/>
    <property type="project" value="InterPro"/>
</dbReference>
<sequence length="122" mass="14465">MSNKELIRTFYEEVFNNWDLSHLDDYMKDDYIQHNPMAESGKDGFIKFCDKFLAMKPHMEIRHIIEEGDLICVFFKCTMQANGMENKVFDLYRIEDGKLAEHWDCVEHDIGKITPVHQNGLF</sequence>
<gene>
    <name evidence="2" type="ORF">IAA08_07370</name>
</gene>
<dbReference type="InterPro" id="IPR009959">
    <property type="entry name" value="Cyclase_SnoaL-like"/>
</dbReference>
<organism evidence="2 3">
    <name type="scientific">Candidatus Eubacterium avistercoris</name>
    <dbReference type="NCBI Taxonomy" id="2838567"/>
    <lineage>
        <taxon>Bacteria</taxon>
        <taxon>Bacillati</taxon>
        <taxon>Bacillota</taxon>
        <taxon>Clostridia</taxon>
        <taxon>Eubacteriales</taxon>
        <taxon>Eubacteriaceae</taxon>
        <taxon>Eubacterium</taxon>
    </lineage>
</organism>
<dbReference type="Proteomes" id="UP000824024">
    <property type="component" value="Unassembled WGS sequence"/>
</dbReference>
<feature type="domain" description="SnoaL-like" evidence="1">
    <location>
        <begin position="7"/>
        <end position="102"/>
    </location>
</feature>
<protein>
    <submittedName>
        <fullName evidence="2">Ester cyclase</fullName>
    </submittedName>
</protein>
<evidence type="ECO:0000259" key="1">
    <source>
        <dbReference type="Pfam" id="PF12680"/>
    </source>
</evidence>
<evidence type="ECO:0000313" key="2">
    <source>
        <dbReference type="EMBL" id="HIZ07737.1"/>
    </source>
</evidence>
<dbReference type="PANTHER" id="PTHR38436">
    <property type="entry name" value="POLYKETIDE CYCLASE SNOAL-LIKE DOMAIN"/>
    <property type="match status" value="1"/>
</dbReference>
<dbReference type="AlphaFoldDB" id="A0A9D2IG24"/>
<dbReference type="SUPFAM" id="SSF54427">
    <property type="entry name" value="NTF2-like"/>
    <property type="match status" value="1"/>
</dbReference>
<dbReference type="PANTHER" id="PTHR38436:SF1">
    <property type="entry name" value="ESTER CYCLASE"/>
    <property type="match status" value="1"/>
</dbReference>
<dbReference type="Pfam" id="PF12680">
    <property type="entry name" value="SnoaL_2"/>
    <property type="match status" value="1"/>
</dbReference>
<comment type="caution">
    <text evidence="2">The sequence shown here is derived from an EMBL/GenBank/DDBJ whole genome shotgun (WGS) entry which is preliminary data.</text>
</comment>
<accession>A0A9D2IG24</accession>
<dbReference type="InterPro" id="IPR032710">
    <property type="entry name" value="NTF2-like_dom_sf"/>
</dbReference>
<name>A0A9D2IG24_9FIRM</name>
<dbReference type="Gene3D" id="3.10.450.50">
    <property type="match status" value="1"/>
</dbReference>
<evidence type="ECO:0000313" key="3">
    <source>
        <dbReference type="Proteomes" id="UP000824024"/>
    </source>
</evidence>
<dbReference type="EMBL" id="DXCH01000205">
    <property type="protein sequence ID" value="HIZ07737.1"/>
    <property type="molecule type" value="Genomic_DNA"/>
</dbReference>
<reference evidence="2" key="2">
    <citation type="submission" date="2021-04" db="EMBL/GenBank/DDBJ databases">
        <authorList>
            <person name="Gilroy R."/>
        </authorList>
    </citation>
    <scope>NUCLEOTIDE SEQUENCE</scope>
    <source>
        <strain evidence="2">CHK192-9172</strain>
    </source>
</reference>